<dbReference type="Pfam" id="PF00899">
    <property type="entry name" value="ThiF"/>
    <property type="match status" value="1"/>
</dbReference>
<evidence type="ECO:0000256" key="9">
    <source>
        <dbReference type="PIRNR" id="PIRNR039133"/>
    </source>
</evidence>
<dbReference type="InterPro" id="IPR033127">
    <property type="entry name" value="UBQ-activ_enz_E1_Cys_AS"/>
</dbReference>
<dbReference type="SUPFAM" id="SSF69572">
    <property type="entry name" value="Activating enzymes of the ubiquitin-like proteins"/>
    <property type="match status" value="1"/>
</dbReference>
<comment type="subunit">
    <text evidence="9">Heterodimer.</text>
</comment>
<keyword evidence="7 9" id="KW-0067">ATP-binding</keyword>
<name>Q6CPQ4_KLULA</name>
<dbReference type="GO" id="GO:0046872">
    <property type="term" value="F:metal ion binding"/>
    <property type="evidence" value="ECO:0007669"/>
    <property type="project" value="UniProtKB-KW"/>
</dbReference>
<dbReference type="FunFam" id="3.50.50.80:FF:000004">
    <property type="entry name" value="Ubiquitin-activating enzyme E1-like"/>
    <property type="match status" value="1"/>
</dbReference>
<evidence type="ECO:0000259" key="15">
    <source>
        <dbReference type="Pfam" id="PF00899"/>
    </source>
</evidence>
<evidence type="ECO:0000256" key="12">
    <source>
        <dbReference type="PIRSR" id="PIRSR039133-3"/>
    </source>
</evidence>
<dbReference type="KEGG" id="kla:KLLA0_E03103g"/>
<keyword evidence="17" id="KW-1185">Reference proteome</keyword>
<dbReference type="Proteomes" id="UP000000598">
    <property type="component" value="Chromosome E"/>
</dbReference>
<evidence type="ECO:0000256" key="13">
    <source>
        <dbReference type="PROSITE-ProRule" id="PRU10132"/>
    </source>
</evidence>
<dbReference type="InterPro" id="IPR000594">
    <property type="entry name" value="ThiF_NAD_FAD-bd"/>
</dbReference>
<feature type="region of interest" description="Disordered" evidence="14">
    <location>
        <begin position="581"/>
        <end position="624"/>
    </location>
</feature>
<dbReference type="STRING" id="284590.Q6CPQ4"/>
<gene>
    <name evidence="16" type="ORF">KLLA0_E03103g</name>
</gene>
<dbReference type="InterPro" id="IPR023318">
    <property type="entry name" value="Ub_act_enz_dom_a_sf"/>
</dbReference>
<evidence type="ECO:0000256" key="1">
    <source>
        <dbReference type="ARBA" id="ARBA00004718"/>
    </source>
</evidence>
<feature type="active site" description="Glycyl thioester intermediate" evidence="10 13">
    <location>
        <position position="177"/>
    </location>
</feature>
<feature type="domain" description="THIF-type NAD/FAD binding fold" evidence="15">
    <location>
        <begin position="6"/>
        <end position="430"/>
    </location>
</feature>
<dbReference type="eggNOG" id="KOG2013">
    <property type="taxonomic scope" value="Eukaryota"/>
</dbReference>
<protein>
    <recommendedName>
        <fullName evidence="8 9">Ubiquitin-activating enzyme E1-like</fullName>
    </recommendedName>
</protein>
<dbReference type="GO" id="GO:0005524">
    <property type="term" value="F:ATP binding"/>
    <property type="evidence" value="ECO:0007669"/>
    <property type="project" value="UniProtKB-UniRule"/>
</dbReference>
<evidence type="ECO:0000313" key="17">
    <source>
        <dbReference type="Proteomes" id="UP000000598"/>
    </source>
</evidence>
<dbReference type="Gene3D" id="1.10.10.520">
    <property type="entry name" value="Ubiquitin activating enzymes (Uba3). Chain: B, domain 2"/>
    <property type="match status" value="1"/>
</dbReference>
<dbReference type="InterPro" id="IPR035985">
    <property type="entry name" value="Ubiquitin-activating_enz"/>
</dbReference>
<dbReference type="GO" id="GO:0019948">
    <property type="term" value="F:SUMO activating enzyme activity"/>
    <property type="evidence" value="ECO:0007669"/>
    <property type="project" value="UniProtKB-UniRule"/>
</dbReference>
<dbReference type="PANTHER" id="PTHR10953:SF5">
    <property type="entry name" value="SUMO-ACTIVATING ENZYME SUBUNIT 2"/>
    <property type="match status" value="1"/>
</dbReference>
<sequence>MARETNLVKCIGKESFEKLRDMKVLLVGAGGIGCELLKDLILLEIGEIHIVDLDTIDLSNLNRQFLFRKRDIKQPKSNTAMKAVQRFSNSKLVSYQNNIMDTEKFPLSWFDQFSIIYNALDNLAARRYVNKMCQFTNKPLIESGTSGFDGYIQPIFPSVTECFDCTTKETPTTFPVCTIRSTPSQPIHCVVWAKNFLFGQLFAESSEETVNDQDLGTDDKEEIARIKEETNELHALQQLVKSGDETKITDILKKLFVDDINKLLKIENLWKTRVKPTPLGALLPSDNIPTDLAQVWTLQENVDKFIEVTKTLMLRLRQEPFIEFDKDDDDTLLFVACAANIRSYIFHIAPKSVFDIKQMAGNIIPAIATTNAIIAGLSSLVSLRVLNLLSNVSNNPLEIPMAFTARASNITTNRYLSNPTLAPKNPHCSVSSNIQRAVLKIPKAIVEHMSLYDLNQKIISKYEFTGEYSVLDTNTNSLLYDFDFDDLECRKLSRFNFRTGTFLLYKDEEMEDGAQLRQSIEFYLEFVPENSGEDLQLPNLPRDTYTYHSPYENAEDEQTAVDADQDRTEDHIQAIETLIVDDEPAEDERNNLKRHLSNSIPSPPTKTPKLNASQSDEDDLILLD</sequence>
<feature type="compositionally biased region" description="Acidic residues" evidence="14">
    <location>
        <begin position="615"/>
        <end position="624"/>
    </location>
</feature>
<dbReference type="UniPathway" id="UPA00886"/>
<evidence type="ECO:0000256" key="14">
    <source>
        <dbReference type="SAM" id="MobiDB-lite"/>
    </source>
</evidence>
<keyword evidence="3 9" id="KW-0479">Metal-binding</keyword>
<feature type="binding site" evidence="12">
    <location>
        <position position="162"/>
    </location>
    <ligand>
        <name>Zn(2+)</name>
        <dbReference type="ChEBI" id="CHEBI:29105"/>
    </ligand>
</feature>
<feature type="binding site" evidence="11">
    <location>
        <begin position="60"/>
        <end position="63"/>
    </location>
    <ligand>
        <name>ATP</name>
        <dbReference type="ChEBI" id="CHEBI:30616"/>
    </ligand>
</feature>
<dbReference type="InParanoid" id="Q6CPQ4"/>
<evidence type="ECO:0000256" key="7">
    <source>
        <dbReference type="ARBA" id="ARBA00022840"/>
    </source>
</evidence>
<dbReference type="PaxDb" id="284590-Q6CPQ4"/>
<dbReference type="PIRSF" id="PIRSF039133">
    <property type="entry name" value="SUMO_E1B"/>
    <property type="match status" value="1"/>
</dbReference>
<dbReference type="InterPro" id="IPR042449">
    <property type="entry name" value="Ub-E1_IAD_1"/>
</dbReference>
<evidence type="ECO:0000256" key="3">
    <source>
        <dbReference type="ARBA" id="ARBA00022723"/>
    </source>
</evidence>
<dbReference type="AlphaFoldDB" id="Q6CPQ4"/>
<dbReference type="GO" id="GO:0031510">
    <property type="term" value="C:SUMO activating enzyme complex"/>
    <property type="evidence" value="ECO:0007669"/>
    <property type="project" value="UniProtKB-UniRule"/>
</dbReference>
<evidence type="ECO:0000256" key="11">
    <source>
        <dbReference type="PIRSR" id="PIRSR039133-2"/>
    </source>
</evidence>
<feature type="binding site" evidence="11">
    <location>
        <begin position="28"/>
        <end position="33"/>
    </location>
    <ligand>
        <name>ATP</name>
        <dbReference type="ChEBI" id="CHEBI:30616"/>
    </ligand>
</feature>
<evidence type="ECO:0000256" key="5">
    <source>
        <dbReference type="ARBA" id="ARBA00022786"/>
    </source>
</evidence>
<dbReference type="PANTHER" id="PTHR10953">
    <property type="entry name" value="UBIQUITIN-ACTIVATING ENZYME E1"/>
    <property type="match status" value="1"/>
</dbReference>
<evidence type="ECO:0000256" key="10">
    <source>
        <dbReference type="PIRSR" id="PIRSR039133-1"/>
    </source>
</evidence>
<evidence type="ECO:0000256" key="2">
    <source>
        <dbReference type="ARBA" id="ARBA00005673"/>
    </source>
</evidence>
<organism evidence="16 17">
    <name type="scientific">Kluyveromyces lactis (strain ATCC 8585 / CBS 2359 / DSM 70799 / NBRC 1267 / NRRL Y-1140 / WM37)</name>
    <name type="common">Yeast</name>
    <name type="synonym">Candida sphaerica</name>
    <dbReference type="NCBI Taxonomy" id="284590"/>
    <lineage>
        <taxon>Eukaryota</taxon>
        <taxon>Fungi</taxon>
        <taxon>Dikarya</taxon>
        <taxon>Ascomycota</taxon>
        <taxon>Saccharomycotina</taxon>
        <taxon>Saccharomycetes</taxon>
        <taxon>Saccharomycetales</taxon>
        <taxon>Saccharomycetaceae</taxon>
        <taxon>Kluyveromyces</taxon>
    </lineage>
</organism>
<feature type="binding site" evidence="11">
    <location>
        <position position="76"/>
    </location>
    <ligand>
        <name>ATP</name>
        <dbReference type="ChEBI" id="CHEBI:30616"/>
    </ligand>
</feature>
<dbReference type="HOGENOM" id="CLU_013325_7_3_1"/>
<dbReference type="InterPro" id="IPR030661">
    <property type="entry name" value="Uba2"/>
</dbReference>
<evidence type="ECO:0000256" key="4">
    <source>
        <dbReference type="ARBA" id="ARBA00022741"/>
    </source>
</evidence>
<accession>Q6CPQ4</accession>
<dbReference type="EMBL" id="CR382125">
    <property type="protein sequence ID" value="CAG99172.1"/>
    <property type="molecule type" value="Genomic_DNA"/>
</dbReference>
<dbReference type="FunCoup" id="Q6CPQ4">
    <property type="interactions" value="2049"/>
</dbReference>
<dbReference type="GO" id="GO:0016925">
    <property type="term" value="P:protein sumoylation"/>
    <property type="evidence" value="ECO:0007669"/>
    <property type="project" value="UniProtKB-UniRule"/>
</dbReference>
<dbReference type="InterPro" id="IPR045886">
    <property type="entry name" value="ThiF/MoeB/HesA"/>
</dbReference>
<keyword evidence="6 9" id="KW-0862">Zinc</keyword>
<evidence type="ECO:0000313" key="16">
    <source>
        <dbReference type="EMBL" id="CAG99172.1"/>
    </source>
</evidence>
<feature type="binding site" evidence="12">
    <location>
        <position position="428"/>
    </location>
    <ligand>
        <name>Zn(2+)</name>
        <dbReference type="ChEBI" id="CHEBI:29105"/>
    </ligand>
</feature>
<evidence type="ECO:0000256" key="8">
    <source>
        <dbReference type="ARBA" id="ARBA00073512"/>
    </source>
</evidence>
<keyword evidence="4 9" id="KW-0547">Nucleotide-binding</keyword>
<dbReference type="PROSITE" id="PS00865">
    <property type="entry name" value="UBIQUITIN_ACTIVAT_2"/>
    <property type="match status" value="1"/>
</dbReference>
<keyword evidence="5 9" id="KW-0833">Ubl conjugation pathway</keyword>
<dbReference type="PROSITE" id="PS51257">
    <property type="entry name" value="PROKAR_LIPOPROTEIN"/>
    <property type="match status" value="1"/>
</dbReference>
<dbReference type="Gene3D" id="3.10.290.20">
    <property type="entry name" value="Ubiquitin-like 2 activating enzyme e1b. Chain: B, domain 3"/>
    <property type="match status" value="1"/>
</dbReference>
<evidence type="ECO:0000256" key="6">
    <source>
        <dbReference type="ARBA" id="ARBA00022833"/>
    </source>
</evidence>
<dbReference type="Gene3D" id="3.50.50.80">
    <property type="entry name" value="Ubiquitin-activating enzyme E1, inactive adenylation domain, subdomain 1"/>
    <property type="match status" value="1"/>
</dbReference>
<feature type="binding site" evidence="11">
    <location>
        <begin position="121"/>
        <end position="126"/>
    </location>
    <ligand>
        <name>ATP</name>
        <dbReference type="ChEBI" id="CHEBI:30616"/>
    </ligand>
</feature>
<comment type="pathway">
    <text evidence="1 9">Protein modification; protein sumoylation.</text>
</comment>
<dbReference type="GO" id="GO:0005737">
    <property type="term" value="C:cytoplasm"/>
    <property type="evidence" value="ECO:0007669"/>
    <property type="project" value="TreeGrafter"/>
</dbReference>
<proteinExistence type="inferred from homology"/>
<reference evidence="16 17" key="1">
    <citation type="journal article" date="2004" name="Nature">
        <title>Genome evolution in yeasts.</title>
        <authorList>
            <consortium name="Genolevures"/>
            <person name="Dujon B."/>
            <person name="Sherman D."/>
            <person name="Fischer G."/>
            <person name="Durrens P."/>
            <person name="Casaregola S."/>
            <person name="Lafontaine I."/>
            <person name="de Montigny J."/>
            <person name="Marck C."/>
            <person name="Neuveglise C."/>
            <person name="Talla E."/>
            <person name="Goffard N."/>
            <person name="Frangeul L."/>
            <person name="Aigle M."/>
            <person name="Anthouard V."/>
            <person name="Babour A."/>
            <person name="Barbe V."/>
            <person name="Barnay S."/>
            <person name="Blanchin S."/>
            <person name="Beckerich J.M."/>
            <person name="Beyne E."/>
            <person name="Bleykasten C."/>
            <person name="Boisrame A."/>
            <person name="Boyer J."/>
            <person name="Cattolico L."/>
            <person name="Confanioleri F."/>
            <person name="de Daruvar A."/>
            <person name="Despons L."/>
            <person name="Fabre E."/>
            <person name="Fairhead C."/>
            <person name="Ferry-Dumazet H."/>
            <person name="Groppi A."/>
            <person name="Hantraye F."/>
            <person name="Hennequin C."/>
            <person name="Jauniaux N."/>
            <person name="Joyet P."/>
            <person name="Kachouri R."/>
            <person name="Kerrest A."/>
            <person name="Koszul R."/>
            <person name="Lemaire M."/>
            <person name="Lesur I."/>
            <person name="Ma L."/>
            <person name="Muller H."/>
            <person name="Nicaud J.M."/>
            <person name="Nikolski M."/>
            <person name="Oztas S."/>
            <person name="Ozier-Kalogeropoulos O."/>
            <person name="Pellenz S."/>
            <person name="Potier S."/>
            <person name="Richard G.F."/>
            <person name="Straub M.L."/>
            <person name="Suleau A."/>
            <person name="Swennene D."/>
            <person name="Tekaia F."/>
            <person name="Wesolowski-Louvel M."/>
            <person name="Westhof E."/>
            <person name="Wirth B."/>
            <person name="Zeniou-Meyer M."/>
            <person name="Zivanovic I."/>
            <person name="Bolotin-Fukuhara M."/>
            <person name="Thierry A."/>
            <person name="Bouchier C."/>
            <person name="Caudron B."/>
            <person name="Scarpelli C."/>
            <person name="Gaillardin C."/>
            <person name="Weissenbach J."/>
            <person name="Wincker P."/>
            <person name="Souciet J.L."/>
        </authorList>
    </citation>
    <scope>NUCLEOTIDE SEQUENCE [LARGE SCALE GENOMIC DNA]</scope>
    <source>
        <strain evidence="17">ATCC 8585 / CBS 2359 / DSM 70799 / NBRC 1267 / NRRL Y-1140 / WM37</strain>
    </source>
</reference>
<feature type="binding site" evidence="11">
    <location>
        <position position="52"/>
    </location>
    <ligand>
        <name>ATP</name>
        <dbReference type="ChEBI" id="CHEBI:30616"/>
    </ligand>
</feature>
<comment type="similarity">
    <text evidence="2 9">Belongs to the ubiquitin-activating E1 family.</text>
</comment>
<feature type="binding site" evidence="12">
    <location>
        <position position="165"/>
    </location>
    <ligand>
        <name>Zn(2+)</name>
        <dbReference type="ChEBI" id="CHEBI:29105"/>
    </ligand>
</feature>